<dbReference type="KEGG" id="cman:A9D14_12285"/>
<name>A0A1Z1FDQ0_9SPHN</name>
<dbReference type="RefSeq" id="WP_066846875.1">
    <property type="nucleotide sequence ID" value="NZ_CP019602.1"/>
</dbReference>
<feature type="region of interest" description="Disordered" evidence="1">
    <location>
        <begin position="45"/>
        <end position="105"/>
    </location>
</feature>
<dbReference type="EMBL" id="CP019602">
    <property type="protein sequence ID" value="ARU16807.1"/>
    <property type="molecule type" value="Genomic_DNA"/>
</dbReference>
<keyword evidence="2" id="KW-0732">Signal</keyword>
<feature type="compositionally biased region" description="Low complexity" evidence="1">
    <location>
        <begin position="68"/>
        <end position="89"/>
    </location>
</feature>
<feature type="chain" id="PRO_5011522395" evidence="2">
    <location>
        <begin position="20"/>
        <end position="105"/>
    </location>
</feature>
<proteinExistence type="predicted"/>
<evidence type="ECO:0000313" key="4">
    <source>
        <dbReference type="Proteomes" id="UP000195807"/>
    </source>
</evidence>
<sequence length="105" mass="10366">MKMMIARVALVAAPALLLAACGSTDEADAPAEADNVEMPAAEVMAQPGMEGDAAMDPSMADMTDEDAAAAATTEPVEPVVDPTAEAAADAADDAAADLSAAMEGE</sequence>
<evidence type="ECO:0000256" key="2">
    <source>
        <dbReference type="SAM" id="SignalP"/>
    </source>
</evidence>
<dbReference type="PROSITE" id="PS51257">
    <property type="entry name" value="PROKAR_LIPOPROTEIN"/>
    <property type="match status" value="1"/>
</dbReference>
<protein>
    <submittedName>
        <fullName evidence="3">Uncharacterized protein</fullName>
    </submittedName>
</protein>
<dbReference type="Proteomes" id="UP000195807">
    <property type="component" value="Chromosome"/>
</dbReference>
<organism evidence="3 4">
    <name type="scientific">Croceicoccus marinus</name>
    <dbReference type="NCBI Taxonomy" id="450378"/>
    <lineage>
        <taxon>Bacteria</taxon>
        <taxon>Pseudomonadati</taxon>
        <taxon>Pseudomonadota</taxon>
        <taxon>Alphaproteobacteria</taxon>
        <taxon>Sphingomonadales</taxon>
        <taxon>Erythrobacteraceae</taxon>
        <taxon>Croceicoccus</taxon>
    </lineage>
</organism>
<accession>A0A1Z1FDQ0</accession>
<gene>
    <name evidence="3" type="ORF">A9D14_12285</name>
</gene>
<evidence type="ECO:0000256" key="1">
    <source>
        <dbReference type="SAM" id="MobiDB-lite"/>
    </source>
</evidence>
<dbReference type="AlphaFoldDB" id="A0A1Z1FDQ0"/>
<dbReference type="STRING" id="450378.GCA_001661675_02468"/>
<reference evidence="3 4" key="1">
    <citation type="submission" date="2017-01" db="EMBL/GenBank/DDBJ databases">
        <title>Complete genome sequence of esterase-producing bacterium Croceicoccus marinus E4A9.</title>
        <authorList>
            <person name="Wu Y.-H."/>
            <person name="Cheng H."/>
            <person name="Xu L."/>
            <person name="Huo Y.-Y."/>
            <person name="Wang C.-S."/>
            <person name="Xu X.-W."/>
        </authorList>
    </citation>
    <scope>NUCLEOTIDE SEQUENCE [LARGE SCALE GENOMIC DNA]</scope>
    <source>
        <strain evidence="3 4">E4A9</strain>
    </source>
</reference>
<keyword evidence="4" id="KW-1185">Reference proteome</keyword>
<feature type="signal peptide" evidence="2">
    <location>
        <begin position="1"/>
        <end position="19"/>
    </location>
</feature>
<evidence type="ECO:0000313" key="3">
    <source>
        <dbReference type="EMBL" id="ARU16807.1"/>
    </source>
</evidence>